<comment type="caution">
    <text evidence="1">The sequence shown here is derived from an EMBL/GenBank/DDBJ whole genome shotgun (WGS) entry which is preliminary data.</text>
</comment>
<evidence type="ECO:0000313" key="2">
    <source>
        <dbReference type="Proteomes" id="UP001152604"/>
    </source>
</evidence>
<gene>
    <name evidence="1" type="ORF">MES4922_110077</name>
</gene>
<reference evidence="1" key="1">
    <citation type="submission" date="2022-03" db="EMBL/GenBank/DDBJ databases">
        <authorList>
            <person name="Brunel B."/>
        </authorList>
    </citation>
    <scope>NUCLEOTIDE SEQUENCE</scope>
    <source>
        <strain evidence="1">STM4922sample</strain>
    </source>
</reference>
<sequence length="68" mass="7341">MACARAWLAISPYPCKRDEALPIGNENGPNLSTCGDPVGRNMPATRRLAIRMRRKKLAGADLSATSND</sequence>
<keyword evidence="2" id="KW-1185">Reference proteome</keyword>
<name>A0ABM9DDS2_9HYPH</name>
<dbReference type="EMBL" id="CAKXZS010000003">
    <property type="protein sequence ID" value="CAH2394633.1"/>
    <property type="molecule type" value="Genomic_DNA"/>
</dbReference>
<proteinExistence type="predicted"/>
<protein>
    <recommendedName>
        <fullName evidence="3">Propionyl-coenzyme A carboxylase alpha polypeptide</fullName>
    </recommendedName>
</protein>
<organism evidence="1 2">
    <name type="scientific">Mesorhizobium ventifaucium</name>
    <dbReference type="NCBI Taxonomy" id="666020"/>
    <lineage>
        <taxon>Bacteria</taxon>
        <taxon>Pseudomonadati</taxon>
        <taxon>Pseudomonadota</taxon>
        <taxon>Alphaproteobacteria</taxon>
        <taxon>Hyphomicrobiales</taxon>
        <taxon>Phyllobacteriaceae</taxon>
        <taxon>Mesorhizobium</taxon>
    </lineage>
</organism>
<evidence type="ECO:0000313" key="1">
    <source>
        <dbReference type="EMBL" id="CAH2394633.1"/>
    </source>
</evidence>
<accession>A0ABM9DDS2</accession>
<evidence type="ECO:0008006" key="3">
    <source>
        <dbReference type="Google" id="ProtNLM"/>
    </source>
</evidence>
<dbReference type="Proteomes" id="UP001152604">
    <property type="component" value="Unassembled WGS sequence"/>
</dbReference>